<organism evidence="1 2">
    <name type="scientific">Photobacterium aphoticum</name>
    <dbReference type="NCBI Taxonomy" id="754436"/>
    <lineage>
        <taxon>Bacteria</taxon>
        <taxon>Pseudomonadati</taxon>
        <taxon>Pseudomonadota</taxon>
        <taxon>Gammaproteobacteria</taxon>
        <taxon>Vibrionales</taxon>
        <taxon>Vibrionaceae</taxon>
        <taxon>Photobacterium</taxon>
    </lineage>
</organism>
<proteinExistence type="predicted"/>
<dbReference type="Proteomes" id="UP000029227">
    <property type="component" value="Unassembled WGS sequence"/>
</dbReference>
<gene>
    <name evidence="1" type="ORF">JCM19237_1898</name>
</gene>
<name>A0A090QVF9_9GAMM</name>
<dbReference type="InterPro" id="IPR029058">
    <property type="entry name" value="AB_hydrolase_fold"/>
</dbReference>
<dbReference type="EMBL" id="BBMN01000010">
    <property type="protein sequence ID" value="GAL06253.1"/>
    <property type="molecule type" value="Genomic_DNA"/>
</dbReference>
<dbReference type="STRING" id="754436.JCM19237_1898"/>
<dbReference type="Gene3D" id="3.40.50.1820">
    <property type="entry name" value="alpha/beta hydrolase"/>
    <property type="match status" value="1"/>
</dbReference>
<dbReference type="AlphaFoldDB" id="A0A090QVF9"/>
<evidence type="ECO:0000313" key="2">
    <source>
        <dbReference type="Proteomes" id="UP000029227"/>
    </source>
</evidence>
<protein>
    <submittedName>
        <fullName evidence="1">Uncharacterized protein</fullName>
    </submittedName>
</protein>
<reference evidence="1 2" key="1">
    <citation type="journal article" date="2014" name="Genome Announc.">
        <title>Draft Genome Sequences of Two Vibrionaceae Species, Vibrio ponticus C121 and Photobacterium aphoticum C119, Isolated as Coral Reef Microbiota.</title>
        <authorList>
            <person name="Al-saari N."/>
            <person name="Meirelles P.M."/>
            <person name="Mino S."/>
            <person name="Suda W."/>
            <person name="Oshima K."/>
            <person name="Hattori M."/>
            <person name="Ohkuma M."/>
            <person name="Thompson F.L."/>
            <person name="Gomez-Gil B."/>
            <person name="Sawabe T."/>
            <person name="Sawabe T."/>
        </authorList>
    </citation>
    <scope>NUCLEOTIDE SEQUENCE [LARGE SCALE GENOMIC DNA]</scope>
    <source>
        <strain evidence="1 2">JCM 19237</strain>
    </source>
</reference>
<accession>A0A090QVF9</accession>
<sequence>MALSFSSSLYAKESKVVIPVDDQSVVGTLNVPDNVAQPPVILMLHGFMGQKDELQIEGTDEGSTPVPHAHWPRKVSQACALTFVVLARVTGYG</sequence>
<evidence type="ECO:0000313" key="1">
    <source>
        <dbReference type="EMBL" id="GAL06253.1"/>
    </source>
</evidence>
<comment type="caution">
    <text evidence="1">The sequence shown here is derived from an EMBL/GenBank/DDBJ whole genome shotgun (WGS) entry which is preliminary data.</text>
</comment>
<dbReference type="SUPFAM" id="SSF53474">
    <property type="entry name" value="alpha/beta-Hydrolases"/>
    <property type="match status" value="1"/>
</dbReference>